<evidence type="ECO:0000256" key="3">
    <source>
        <dbReference type="ARBA" id="ARBA00023157"/>
    </source>
</evidence>
<keyword evidence="3" id="KW-1015">Disulfide bond</keyword>
<dbReference type="CDD" id="cd11013">
    <property type="entry name" value="Plantacyanin"/>
    <property type="match status" value="2"/>
</dbReference>
<dbReference type="GO" id="GO:0005886">
    <property type="term" value="C:plasma membrane"/>
    <property type="evidence" value="ECO:0007669"/>
    <property type="project" value="TreeGrafter"/>
</dbReference>
<keyword evidence="8" id="KW-1185">Reference proteome</keyword>
<dbReference type="AlphaFoldDB" id="A0A7J9GRP7"/>
<evidence type="ECO:0000313" key="7">
    <source>
        <dbReference type="EMBL" id="MBA0800257.1"/>
    </source>
</evidence>
<dbReference type="PROSITE" id="PS51485">
    <property type="entry name" value="PHYTOCYANIN"/>
    <property type="match status" value="2"/>
</dbReference>
<keyword evidence="2" id="KW-0186">Copper</keyword>
<evidence type="ECO:0000256" key="5">
    <source>
        <dbReference type="ARBA" id="ARBA00082491"/>
    </source>
</evidence>
<dbReference type="GO" id="GO:0009055">
    <property type="term" value="F:electron transfer activity"/>
    <property type="evidence" value="ECO:0007669"/>
    <property type="project" value="InterPro"/>
</dbReference>
<dbReference type="InterPro" id="IPR039391">
    <property type="entry name" value="Phytocyanin-like"/>
</dbReference>
<protein>
    <recommendedName>
        <fullName evidence="4">Basic blue protein</fullName>
    </recommendedName>
    <alternativeName>
        <fullName evidence="5">Plantacyanin</fullName>
    </alternativeName>
</protein>
<dbReference type="PROSITE" id="PS00196">
    <property type="entry name" value="COPPER_BLUE"/>
    <property type="match status" value="1"/>
</dbReference>
<dbReference type="Pfam" id="PF02298">
    <property type="entry name" value="Cu_bind_like"/>
    <property type="match status" value="2"/>
</dbReference>
<dbReference type="OrthoDB" id="2011645at2759"/>
<dbReference type="PANTHER" id="PTHR33021">
    <property type="entry name" value="BLUE COPPER PROTEIN"/>
    <property type="match status" value="1"/>
</dbReference>
<proteinExistence type="predicted"/>
<dbReference type="InterPro" id="IPR028871">
    <property type="entry name" value="BlueCu_1_BS"/>
</dbReference>
<evidence type="ECO:0000256" key="4">
    <source>
        <dbReference type="ARBA" id="ARBA00071970"/>
    </source>
</evidence>
<dbReference type="EMBL" id="JABFAD010000006">
    <property type="protein sequence ID" value="MBA0800257.1"/>
    <property type="molecule type" value="Genomic_DNA"/>
</dbReference>
<dbReference type="SUPFAM" id="SSF49503">
    <property type="entry name" value="Cupredoxins"/>
    <property type="match status" value="3"/>
</dbReference>
<dbReference type="PANTHER" id="PTHR33021:SF341">
    <property type="entry name" value="BASIC BLUE PROTEIN-LIKE"/>
    <property type="match status" value="1"/>
</dbReference>
<comment type="caution">
    <text evidence="7">The sequence shown here is derived from an EMBL/GenBank/DDBJ whole genome shotgun (WGS) entry which is preliminary data.</text>
</comment>
<evidence type="ECO:0000256" key="2">
    <source>
        <dbReference type="ARBA" id="ARBA00023008"/>
    </source>
</evidence>
<accession>A0A7J9GRP7</accession>
<organism evidence="7 8">
    <name type="scientific">Gossypium harknessii</name>
    <dbReference type="NCBI Taxonomy" id="34285"/>
    <lineage>
        <taxon>Eukaryota</taxon>
        <taxon>Viridiplantae</taxon>
        <taxon>Streptophyta</taxon>
        <taxon>Embryophyta</taxon>
        <taxon>Tracheophyta</taxon>
        <taxon>Spermatophyta</taxon>
        <taxon>Magnoliopsida</taxon>
        <taxon>eudicotyledons</taxon>
        <taxon>Gunneridae</taxon>
        <taxon>Pentapetalae</taxon>
        <taxon>rosids</taxon>
        <taxon>malvids</taxon>
        <taxon>Malvales</taxon>
        <taxon>Malvaceae</taxon>
        <taxon>Malvoideae</taxon>
        <taxon>Gossypium</taxon>
    </lineage>
</organism>
<dbReference type="Proteomes" id="UP000593560">
    <property type="component" value="Unassembled WGS sequence"/>
</dbReference>
<dbReference type="FunFam" id="2.60.40.420:FF:000013">
    <property type="entry name" value="basic blue protein-like"/>
    <property type="match status" value="1"/>
</dbReference>
<dbReference type="Gene3D" id="2.60.40.420">
    <property type="entry name" value="Cupredoxins - blue copper proteins"/>
    <property type="match status" value="3"/>
</dbReference>
<name>A0A7J9GRP7_9ROSI</name>
<evidence type="ECO:0000313" key="8">
    <source>
        <dbReference type="Proteomes" id="UP000593560"/>
    </source>
</evidence>
<gene>
    <name evidence="7" type="ORF">Gohar_010703</name>
</gene>
<dbReference type="InterPro" id="IPR008972">
    <property type="entry name" value="Cupredoxin"/>
</dbReference>
<evidence type="ECO:0000256" key="1">
    <source>
        <dbReference type="ARBA" id="ARBA00022723"/>
    </source>
</evidence>
<sequence>MEEEIANLRIDEGEEEAWQILLEAKSSFAATFMVGDASGWGFDVSDWPKGKTFKAGDVLEFTYNRANHDVAVVDKEAYESCKIPQEAPVFETGDDLIPLKKGDNYFVCGFPVDDIINVVQRYNYFICGFPDHCNNGMKIAVNAYLISLYCKKSIEEMGQERGSGMIWLTLLLCFQSSFAATFMVGDASGWGFGVSNWPNGKSFKAGDVLEFKYNLPNHDVAVVDKEGYESCYVADDAQVFETGDDLITLQQGHNYFVCGFPGHCNNGMKIAVTAT</sequence>
<keyword evidence="1" id="KW-0479">Metal-binding</keyword>
<feature type="domain" description="Phytocyanin" evidence="6">
    <location>
        <begin position="180"/>
        <end position="275"/>
    </location>
</feature>
<feature type="domain" description="Phytocyanin" evidence="6">
    <location>
        <begin position="30"/>
        <end position="145"/>
    </location>
</feature>
<dbReference type="InterPro" id="IPR041844">
    <property type="entry name" value="Plantacyanin"/>
</dbReference>
<evidence type="ECO:0000259" key="6">
    <source>
        <dbReference type="PROSITE" id="PS51485"/>
    </source>
</evidence>
<dbReference type="InterPro" id="IPR003245">
    <property type="entry name" value="Phytocyanin_dom"/>
</dbReference>
<dbReference type="GO" id="GO:0046872">
    <property type="term" value="F:metal ion binding"/>
    <property type="evidence" value="ECO:0007669"/>
    <property type="project" value="UniProtKB-KW"/>
</dbReference>
<reference evidence="7 8" key="1">
    <citation type="journal article" date="2019" name="Genome Biol. Evol.">
        <title>Insights into the evolution of the New World diploid cottons (Gossypium, subgenus Houzingenia) based on genome sequencing.</title>
        <authorList>
            <person name="Grover C.E."/>
            <person name="Arick M.A. 2nd"/>
            <person name="Thrash A."/>
            <person name="Conover J.L."/>
            <person name="Sanders W.S."/>
            <person name="Peterson D.G."/>
            <person name="Frelichowski J.E."/>
            <person name="Scheffler J.A."/>
            <person name="Scheffler B.E."/>
            <person name="Wendel J.F."/>
        </authorList>
    </citation>
    <scope>NUCLEOTIDE SEQUENCE [LARGE SCALE GENOMIC DNA]</scope>
    <source>
        <strain evidence="7">0</strain>
        <tissue evidence="7">Leaf</tissue>
    </source>
</reference>